<dbReference type="SUPFAM" id="SSF52540">
    <property type="entry name" value="P-loop containing nucleoside triphosphate hydrolases"/>
    <property type="match status" value="2"/>
</dbReference>
<dbReference type="InterPro" id="IPR000330">
    <property type="entry name" value="SNF2_N"/>
</dbReference>
<keyword evidence="8" id="KW-1185">Reference proteome</keyword>
<feature type="compositionally biased region" description="Acidic residues" evidence="4">
    <location>
        <begin position="117"/>
        <end position="133"/>
    </location>
</feature>
<dbReference type="AlphaFoldDB" id="A0AAV9XGQ9"/>
<evidence type="ECO:0000256" key="4">
    <source>
        <dbReference type="SAM" id="MobiDB-lite"/>
    </source>
</evidence>
<dbReference type="InterPro" id="IPR038718">
    <property type="entry name" value="SNF2-like_sf"/>
</dbReference>
<dbReference type="InterPro" id="IPR027417">
    <property type="entry name" value="P-loop_NTPase"/>
</dbReference>
<dbReference type="Gene3D" id="3.40.50.300">
    <property type="entry name" value="P-loop containing nucleotide triphosphate hydrolases"/>
    <property type="match status" value="1"/>
</dbReference>
<evidence type="ECO:0000256" key="3">
    <source>
        <dbReference type="ARBA" id="ARBA00022840"/>
    </source>
</evidence>
<dbReference type="InterPro" id="IPR014001">
    <property type="entry name" value="Helicase_ATP-bd"/>
</dbReference>
<evidence type="ECO:0000259" key="5">
    <source>
        <dbReference type="PROSITE" id="PS51192"/>
    </source>
</evidence>
<feature type="compositionally biased region" description="Basic residues" evidence="4">
    <location>
        <begin position="44"/>
        <end position="54"/>
    </location>
</feature>
<dbReference type="GO" id="GO:0005524">
    <property type="term" value="F:ATP binding"/>
    <property type="evidence" value="ECO:0007669"/>
    <property type="project" value="InterPro"/>
</dbReference>
<evidence type="ECO:0000313" key="8">
    <source>
        <dbReference type="Proteomes" id="UP001365542"/>
    </source>
</evidence>
<sequence>MGTVVDVLIQHNGAYDKTIEHLADLQSAPPDVIVIDDDREPAMKSRRTQHRPTKTIRDKYSQFGAGSPTKPSLQSHSSNEGAASPPKPPRRRLVLGKNRKRVESSDEEPEAVVVLSSEEEEEEEEEHEVEEEPEAKRSSRSTTEGDILAFINSTDVAGLVDLSFTDEKNAEIILSHRPFSHLSEIREIVDPKAKTGKTAKPKNIGDKIMDQCLETWKGFKAVDSILKECQRLGQTIKDGMKGWEVRGNADSTEGLDIVAPGESGTSPIPGHSGLSQGMKSLMNEQPKLMAENMQLKPYQILGVQWLKLLYDQGLGCILADEMGLGKTCQVIAFFALLLEHGIPGPHIVVVPPSTIENWIREFQRFCPSLKVEPYYGKLEERRSIRLALEENPDFNVLIVAYSTFQGTGHHTKLDMHFLKQWKFKVGIFDEGHQLKNNTSGRSNNISKLKIGSRVLLTGTPLQNNLGELINLLSFILPDVFDGKSDHLKNVFKYKATTSDNVSAANKLLSHERIKRAKAMMTPFVLRRRKLQVLQDLPQKIQHVVEVDLTPIQAEVYKKTLESAVATSDEDGDSKPESKVSLLMRLRQAAIHPMLSRRVYTDDMLYKMAKALKKHEKDYRAEDYDVETIAMELSWMTDYGLDDWCRFKYQKAIYEYRLQNQEWMESAKVLALKDILLEAKEKNDKVLVFSQFTQVLDILERVLTTIKIQYTRLDGSTEVAARQELIDDFSVSETMTAFLLSTKAGGVGLNLAASNKVVIFDSSFNPFDDLQAEDRAWRIGQTRDVHVTRLVSKATIEENINQLAKTKLMLDASVSGTSEDPAKSGEMVAEFIKNTLVKEIFNVEE</sequence>
<accession>A0AAV9XGQ9</accession>
<evidence type="ECO:0000256" key="2">
    <source>
        <dbReference type="ARBA" id="ARBA00022801"/>
    </source>
</evidence>
<feature type="compositionally biased region" description="Polar residues" evidence="4">
    <location>
        <begin position="69"/>
        <end position="81"/>
    </location>
</feature>
<evidence type="ECO:0000313" key="7">
    <source>
        <dbReference type="EMBL" id="KAK6541141.1"/>
    </source>
</evidence>
<dbReference type="Pfam" id="PF00176">
    <property type="entry name" value="SNF2-rel_dom"/>
    <property type="match status" value="1"/>
</dbReference>
<dbReference type="PROSITE" id="PS51194">
    <property type="entry name" value="HELICASE_CTER"/>
    <property type="match status" value="1"/>
</dbReference>
<dbReference type="InterPro" id="IPR001650">
    <property type="entry name" value="Helicase_C-like"/>
</dbReference>
<name>A0AAV9XGQ9_9PEZI</name>
<gene>
    <name evidence="7" type="ORF">TWF694_008513</name>
</gene>
<keyword evidence="3" id="KW-0067">ATP-binding</keyword>
<feature type="compositionally biased region" description="Basic residues" evidence="4">
    <location>
        <begin position="88"/>
        <end position="100"/>
    </location>
</feature>
<dbReference type="PANTHER" id="PTHR10799">
    <property type="entry name" value="SNF2/RAD54 HELICASE FAMILY"/>
    <property type="match status" value="1"/>
</dbReference>
<organism evidence="7 8">
    <name type="scientific">Orbilia ellipsospora</name>
    <dbReference type="NCBI Taxonomy" id="2528407"/>
    <lineage>
        <taxon>Eukaryota</taxon>
        <taxon>Fungi</taxon>
        <taxon>Dikarya</taxon>
        <taxon>Ascomycota</taxon>
        <taxon>Pezizomycotina</taxon>
        <taxon>Orbiliomycetes</taxon>
        <taxon>Orbiliales</taxon>
        <taxon>Orbiliaceae</taxon>
        <taxon>Orbilia</taxon>
    </lineage>
</organism>
<feature type="domain" description="Helicase ATP-binding" evidence="5">
    <location>
        <begin position="307"/>
        <end position="478"/>
    </location>
</feature>
<proteinExistence type="predicted"/>
<protein>
    <submittedName>
        <fullName evidence="7">Uncharacterized protein</fullName>
    </submittedName>
</protein>
<feature type="region of interest" description="Disordered" evidence="4">
    <location>
        <begin position="37"/>
        <end position="142"/>
    </location>
</feature>
<comment type="caution">
    <text evidence="7">The sequence shown here is derived from an EMBL/GenBank/DDBJ whole genome shotgun (WGS) entry which is preliminary data.</text>
</comment>
<reference evidence="7 8" key="1">
    <citation type="submission" date="2019-10" db="EMBL/GenBank/DDBJ databases">
        <authorList>
            <person name="Palmer J.M."/>
        </authorList>
    </citation>
    <scope>NUCLEOTIDE SEQUENCE [LARGE SCALE GENOMIC DNA]</scope>
    <source>
        <strain evidence="7 8">TWF694</strain>
    </source>
</reference>
<dbReference type="SMART" id="SM00490">
    <property type="entry name" value="HELICc"/>
    <property type="match status" value="1"/>
</dbReference>
<keyword evidence="2" id="KW-0378">Hydrolase</keyword>
<dbReference type="CDD" id="cd18793">
    <property type="entry name" value="SF2_C_SNF"/>
    <property type="match status" value="1"/>
</dbReference>
<feature type="domain" description="Helicase C-terminal" evidence="6">
    <location>
        <begin position="670"/>
        <end position="821"/>
    </location>
</feature>
<dbReference type="Pfam" id="PF00271">
    <property type="entry name" value="Helicase_C"/>
    <property type="match status" value="1"/>
</dbReference>
<evidence type="ECO:0000256" key="1">
    <source>
        <dbReference type="ARBA" id="ARBA00022741"/>
    </source>
</evidence>
<dbReference type="EMBL" id="JAVHJO010000004">
    <property type="protein sequence ID" value="KAK6541141.1"/>
    <property type="molecule type" value="Genomic_DNA"/>
</dbReference>
<dbReference type="Proteomes" id="UP001365542">
    <property type="component" value="Unassembled WGS sequence"/>
</dbReference>
<dbReference type="SMART" id="SM00487">
    <property type="entry name" value="DEXDc"/>
    <property type="match status" value="1"/>
</dbReference>
<dbReference type="Gene3D" id="3.40.50.10810">
    <property type="entry name" value="Tandem AAA-ATPase domain"/>
    <property type="match status" value="1"/>
</dbReference>
<dbReference type="GO" id="GO:0016787">
    <property type="term" value="F:hydrolase activity"/>
    <property type="evidence" value="ECO:0007669"/>
    <property type="project" value="UniProtKB-KW"/>
</dbReference>
<keyword evidence="1" id="KW-0547">Nucleotide-binding</keyword>
<evidence type="ECO:0000259" key="6">
    <source>
        <dbReference type="PROSITE" id="PS51194"/>
    </source>
</evidence>
<dbReference type="InterPro" id="IPR049730">
    <property type="entry name" value="SNF2/RAD54-like_C"/>
</dbReference>
<dbReference type="PROSITE" id="PS51192">
    <property type="entry name" value="HELICASE_ATP_BIND_1"/>
    <property type="match status" value="1"/>
</dbReference>